<gene>
    <name evidence="1" type="ordered locus">Sterm_2589</name>
</gene>
<proteinExistence type="predicted"/>
<dbReference type="STRING" id="526218.Sterm_2589"/>
<protein>
    <submittedName>
        <fullName evidence="1">Uncharacterized protein</fullName>
    </submittedName>
</protein>
<reference evidence="1 2" key="2">
    <citation type="journal article" date="2010" name="Stand. Genomic Sci.">
        <title>Complete genome sequence of Sebaldella termitidis type strain (NCTC 11300).</title>
        <authorList>
            <person name="Harmon-Smith M."/>
            <person name="Celia L."/>
            <person name="Chertkov O."/>
            <person name="Lapidus A."/>
            <person name="Copeland A."/>
            <person name="Glavina Del Rio T."/>
            <person name="Nolan M."/>
            <person name="Lucas S."/>
            <person name="Tice H."/>
            <person name="Cheng J.F."/>
            <person name="Han C."/>
            <person name="Detter J.C."/>
            <person name="Bruce D."/>
            <person name="Goodwin L."/>
            <person name="Pitluck S."/>
            <person name="Pati A."/>
            <person name="Liolios K."/>
            <person name="Ivanova N."/>
            <person name="Mavromatis K."/>
            <person name="Mikhailova N."/>
            <person name="Chen A."/>
            <person name="Palaniappan K."/>
            <person name="Land M."/>
            <person name="Hauser L."/>
            <person name="Chang Y.J."/>
            <person name="Jeffries C.D."/>
            <person name="Brettin T."/>
            <person name="Goker M."/>
            <person name="Beck B."/>
            <person name="Bristow J."/>
            <person name="Eisen J.A."/>
            <person name="Markowitz V."/>
            <person name="Hugenholtz P."/>
            <person name="Kyrpides N.C."/>
            <person name="Klenk H.P."/>
            <person name="Chen F."/>
        </authorList>
    </citation>
    <scope>NUCLEOTIDE SEQUENCE [LARGE SCALE GENOMIC DNA]</scope>
    <source>
        <strain evidence="2">ATCC 33386 / NCTC 11300</strain>
    </source>
</reference>
<dbReference type="AlphaFoldDB" id="D1AM64"/>
<dbReference type="EMBL" id="CP001739">
    <property type="protein sequence ID" value="ACZ09438.1"/>
    <property type="molecule type" value="Genomic_DNA"/>
</dbReference>
<sequence>MNYTPISQLNDNAKIWSGTIVRLYNIGLNVSDNSKDYYEYLISEIYGNNEYLQLTCLSQGEAGNIICVLKKDLPNHYALGKELKRMMDVENTFIDIDSIL</sequence>
<organism evidence="1 2">
    <name type="scientific">Sebaldella termitidis (strain ATCC 33386 / NCTC 11300)</name>
    <dbReference type="NCBI Taxonomy" id="526218"/>
    <lineage>
        <taxon>Bacteria</taxon>
        <taxon>Fusobacteriati</taxon>
        <taxon>Fusobacteriota</taxon>
        <taxon>Fusobacteriia</taxon>
        <taxon>Fusobacteriales</taxon>
        <taxon>Leptotrichiaceae</taxon>
        <taxon>Sebaldella</taxon>
    </lineage>
</organism>
<dbReference type="Proteomes" id="UP000000845">
    <property type="component" value="Chromosome"/>
</dbReference>
<accession>D1AM64</accession>
<dbReference type="eggNOG" id="ENOG50336AI">
    <property type="taxonomic scope" value="Bacteria"/>
</dbReference>
<dbReference type="KEGG" id="str:Sterm_2589"/>
<evidence type="ECO:0000313" key="1">
    <source>
        <dbReference type="EMBL" id="ACZ09438.1"/>
    </source>
</evidence>
<keyword evidence="2" id="KW-1185">Reference proteome</keyword>
<reference evidence="2" key="1">
    <citation type="submission" date="2009-09" db="EMBL/GenBank/DDBJ databases">
        <title>The complete chromosome of Sebaldella termitidis ATCC 33386.</title>
        <authorList>
            <consortium name="US DOE Joint Genome Institute (JGI-PGF)"/>
            <person name="Lucas S."/>
            <person name="Copeland A."/>
            <person name="Lapidus A."/>
            <person name="Glavina del Rio T."/>
            <person name="Dalin E."/>
            <person name="Tice H."/>
            <person name="Bruce D."/>
            <person name="Goodwin L."/>
            <person name="Pitluck S."/>
            <person name="Kyrpides N."/>
            <person name="Mavromatis K."/>
            <person name="Ivanova N."/>
            <person name="Mikhailova N."/>
            <person name="Sims D."/>
            <person name="Meincke L."/>
            <person name="Brettin T."/>
            <person name="Detter J.C."/>
            <person name="Han C."/>
            <person name="Larimer F."/>
            <person name="Land M."/>
            <person name="Hauser L."/>
            <person name="Markowitz V."/>
            <person name="Cheng J.F."/>
            <person name="Hugenholtz P."/>
            <person name="Woyke T."/>
            <person name="Wu D."/>
            <person name="Eisen J.A."/>
        </authorList>
    </citation>
    <scope>NUCLEOTIDE SEQUENCE [LARGE SCALE GENOMIC DNA]</scope>
    <source>
        <strain evidence="2">ATCC 33386 / NCTC 11300</strain>
    </source>
</reference>
<dbReference type="RefSeq" id="WP_012862032.1">
    <property type="nucleotide sequence ID" value="NC_013517.1"/>
</dbReference>
<evidence type="ECO:0000313" key="2">
    <source>
        <dbReference type="Proteomes" id="UP000000845"/>
    </source>
</evidence>
<name>D1AM64_SEBTE</name>
<dbReference type="HOGENOM" id="CLU_2407091_0_0_0"/>